<keyword evidence="4" id="KW-0653">Protein transport</keyword>
<feature type="region of interest" description="Disordered" evidence="6">
    <location>
        <begin position="406"/>
        <end position="427"/>
    </location>
</feature>
<dbReference type="PROSITE" id="PS51194">
    <property type="entry name" value="HELICASE_CTER"/>
    <property type="match status" value="1"/>
</dbReference>
<organism evidence="10">
    <name type="scientific">Candidatus Tisiphia endosymbiont of Sergentomyia squamirostris</name>
    <dbReference type="NCBI Taxonomy" id="3113639"/>
    <lineage>
        <taxon>Bacteria</taxon>
        <taxon>Pseudomonadati</taxon>
        <taxon>Pseudomonadota</taxon>
        <taxon>Alphaproteobacteria</taxon>
        <taxon>Rickettsiales</taxon>
        <taxon>Rickettsiaceae</taxon>
        <taxon>Rickettsieae</taxon>
        <taxon>Candidatus Tisiphia</taxon>
    </lineage>
</organism>
<reference evidence="10" key="1">
    <citation type="submission" date="2024-01" db="EMBL/GenBank/DDBJ databases">
        <title>Sequencing the genomes of a sandfly, Sergentomyia squamirostris, and its two endosymbionts.</title>
        <authorList>
            <person name="Itokawa K."/>
            <person name="Sanjoba C."/>
        </authorList>
    </citation>
    <scope>NUCLEOTIDE SEQUENCE</scope>
    <source>
        <strain evidence="10">RiSSQ</strain>
    </source>
</reference>
<dbReference type="SUPFAM" id="SSF52540">
    <property type="entry name" value="P-loop containing nucleoside triphosphate hydrolases"/>
    <property type="match status" value="2"/>
</dbReference>
<keyword evidence="2" id="KW-0963">Cytoplasm</keyword>
<evidence type="ECO:0000256" key="5">
    <source>
        <dbReference type="ARBA" id="ARBA00023010"/>
    </source>
</evidence>
<dbReference type="GO" id="GO:0017038">
    <property type="term" value="P:protein import"/>
    <property type="evidence" value="ECO:0007669"/>
    <property type="project" value="InterPro"/>
</dbReference>
<evidence type="ECO:0000256" key="4">
    <source>
        <dbReference type="ARBA" id="ARBA00022927"/>
    </source>
</evidence>
<evidence type="ECO:0000256" key="1">
    <source>
        <dbReference type="ARBA" id="ARBA00022475"/>
    </source>
</evidence>
<dbReference type="Pfam" id="PF00271">
    <property type="entry name" value="Helicase_C"/>
    <property type="match status" value="1"/>
</dbReference>
<dbReference type="InterPro" id="IPR001650">
    <property type="entry name" value="Helicase_C-like"/>
</dbReference>
<name>A0AAT9G8M6_9RICK</name>
<protein>
    <recommendedName>
        <fullName evidence="11">Protein translocase subunit SecA</fullName>
    </recommendedName>
</protein>
<keyword evidence="3" id="KW-0997">Cell inner membrane</keyword>
<evidence type="ECO:0000313" key="10">
    <source>
        <dbReference type="EMBL" id="BFD46152.1"/>
    </source>
</evidence>
<keyword evidence="1" id="KW-1003">Cell membrane</keyword>
<dbReference type="GO" id="GO:0006605">
    <property type="term" value="P:protein targeting"/>
    <property type="evidence" value="ECO:0007669"/>
    <property type="project" value="InterPro"/>
</dbReference>
<dbReference type="InterPro" id="IPR000185">
    <property type="entry name" value="SecA"/>
</dbReference>
<dbReference type="SMART" id="SM00957">
    <property type="entry name" value="SecA_DEAD"/>
    <property type="match status" value="1"/>
</dbReference>
<dbReference type="GO" id="GO:0016020">
    <property type="term" value="C:membrane"/>
    <property type="evidence" value="ECO:0007669"/>
    <property type="project" value="InterPro"/>
</dbReference>
<dbReference type="Pfam" id="PF07517">
    <property type="entry name" value="SecA_DEAD"/>
    <property type="match status" value="1"/>
</dbReference>
<dbReference type="GO" id="GO:0005524">
    <property type="term" value="F:ATP binding"/>
    <property type="evidence" value="ECO:0007669"/>
    <property type="project" value="InterPro"/>
</dbReference>
<dbReference type="EMBL" id="AP029170">
    <property type="protein sequence ID" value="BFD46152.1"/>
    <property type="molecule type" value="Genomic_DNA"/>
</dbReference>
<evidence type="ECO:0008006" key="11">
    <source>
        <dbReference type="Google" id="ProtNLM"/>
    </source>
</evidence>
<dbReference type="Gene3D" id="3.40.50.300">
    <property type="entry name" value="P-loop containing nucleotide triphosphate hydrolases"/>
    <property type="match status" value="2"/>
</dbReference>
<dbReference type="PANTHER" id="PTHR30612:SF0">
    <property type="entry name" value="CHLOROPLAST PROTEIN-TRANSPORTING ATPASE"/>
    <property type="match status" value="1"/>
</dbReference>
<dbReference type="InterPro" id="IPR011115">
    <property type="entry name" value="SecA_DEAD"/>
</dbReference>
<dbReference type="PANTHER" id="PTHR30612">
    <property type="entry name" value="SECA INNER MEMBRANE COMPONENT OF SEC PROTEIN SECRETION SYSTEM"/>
    <property type="match status" value="1"/>
</dbReference>
<sequence>MRRHAARALESKIKTNSISSKNALPPNTTEAQTVSVAASLPIAPTFSVSNKINHTFQEKLQELLNFNIQTHNEAISKYVRELQGKIELEECPTYSTNITTTNITYPIEENIDGVNKLSNLVQDLVVNHPSPFRQFSEFCNNFYNLGLNRENVQQAQILAKTARSLELDPIKLELWLTGVFSQKRQAIDYTNSNDTRQNNDSFNKVPIIEDQCPKNIDAIVFPKLIQYKLDPQAKSLEKLLSEMIFTTDTKDIEDNSRSNNDQSRISELQIKHQKIVEYYKEWGNKGAKEIRDWAEDKKNNLNDEDICEAIAVMDRANELVTGGYRLRDTQILAVLSFLSTEENKGKLCQIQTGEGKTTIVSLLAVIKRLQGEKVDIITSNNVLAAEGVAAREDFYSLFGFSVATNNPDNNHGNNEDTDNGSSKKDQEGSRVCYRADIVYGSISNFQFDYLKDSFLGYGTLVGREFGTVVLDEVDSMLVDNGRHIAKLANPFPGMESLRCVYIKIWQELHKAEQELASVPITNKIEIIKARIKAANPTDTDLIPQYLKAYAEKQLDKWIDNALYAKYACHENQQYIIKSKNGEGIITPVDYMNTGVNLNNTVWPYGLHQFLQLKHNLHLTTETLTNSHVSNMHYIKKYGSKIFGMTGTLGSNAEESLLSEIYNVDHTEIPTYKEKKFTELTGIIIKDSNWLDSIILGILEQINLSRAVLVICETIQDVKIIKQSLELFKSLDKNAINTIKTYVDEDDAKITKDRVSSRDVIIATNIAGRGTDLETVEELSQYGGLHVYVSFLPSNQRVEDQAFGRTARQGSTGSGQLIIRESEIRSLGITKPLEDIKIHEVKEFRNEVEKLRVQNILDKVVELDLQDELFHCFSNLYQELREKNKHIEGFHFVLEDLKEYWAFWLEGQELKADNLPKLETITQEKKLKQKSEQHSPLKAIAEQIFVKFIEEAKILIEGQKVYQDGIETNGRAEAERIIHNPYHSIKQAEYLVQKNNLRNNKLSKAEDALKQAIFLSGSTEILPSADIILFEVEIERSWHLIRKFTSIFTAISQGTFIIKEPKSSIHPVNYKDIARECLERAKKPLEKEINYLREFFKINNDFNLILLPESSKDSNQDMLNHTSLKASIIYRATDIDYFHLKSKEYDQEVVHKIHGIIELAELLNKYQNDINNKPICIRYYNKNNNDQNINNQNTEDIDDIITIYILKDNDHISILYDDPLGDKIPYDIIWYLTKYCHNQQKQIDQVDQMEQLAKMLFLEQEGVIIPMAREVIKEETTHSGNKKSYQEELLQRNLLLKHLYSKLVCLKIQQDNIDELIKKLSSATGDLIIKSRSSESKYFQKIDSNKEVITSVEIVELEHIGLGNIYGLNTVQELTNETIENITKQVCNGLSLLKTAEEFPFLSLIMKQVGYILIAEGIYDLTSELINHRESSLSCNQLFYLNGRIINEAISLIAEEPVTFIEKIMQYTIKSYQELIVQESLPSVISLYEELHNQQIAIMQEFLDKVKFDQTEIEQEYTNLKDEKDSELVPYTAYQTQDLEQMQGQEREQAQDVGLIGCD</sequence>
<accession>A0AAT9G8M6</accession>
<feature type="domain" description="Helicase ATP-binding" evidence="7">
    <location>
        <begin position="337"/>
        <end position="508"/>
    </location>
</feature>
<evidence type="ECO:0000259" key="9">
    <source>
        <dbReference type="PROSITE" id="PS51196"/>
    </source>
</evidence>
<evidence type="ECO:0000256" key="6">
    <source>
        <dbReference type="SAM" id="MobiDB-lite"/>
    </source>
</evidence>
<dbReference type="GO" id="GO:0006886">
    <property type="term" value="P:intracellular protein transport"/>
    <property type="evidence" value="ECO:0007669"/>
    <property type="project" value="InterPro"/>
</dbReference>
<dbReference type="PROSITE" id="PS51192">
    <property type="entry name" value="HELICASE_ATP_BIND_1"/>
    <property type="match status" value="1"/>
</dbReference>
<dbReference type="Gene3D" id="3.90.1440.10">
    <property type="entry name" value="SecA, preprotein cross-linking domain"/>
    <property type="match status" value="1"/>
</dbReference>
<proteinExistence type="predicted"/>
<keyword evidence="3" id="KW-0472">Membrane</keyword>
<evidence type="ECO:0000259" key="8">
    <source>
        <dbReference type="PROSITE" id="PS51194"/>
    </source>
</evidence>
<feature type="domain" description="Helicase C-terminal" evidence="8">
    <location>
        <begin position="689"/>
        <end position="856"/>
    </location>
</feature>
<feature type="domain" description="SecA family profile" evidence="9">
    <location>
        <begin position="243"/>
        <end position="847"/>
    </location>
</feature>
<gene>
    <name evidence="10" type="ORF">DMENIID0002_07980</name>
</gene>
<dbReference type="InterPro" id="IPR027417">
    <property type="entry name" value="P-loop_NTPase"/>
</dbReference>
<keyword evidence="5" id="KW-0811">Translocation</keyword>
<dbReference type="InterPro" id="IPR014018">
    <property type="entry name" value="SecA_motor_DEAD"/>
</dbReference>
<evidence type="ECO:0000256" key="2">
    <source>
        <dbReference type="ARBA" id="ARBA00022490"/>
    </source>
</evidence>
<dbReference type="PROSITE" id="PS51196">
    <property type="entry name" value="SECA_MOTOR_DEAD"/>
    <property type="match status" value="1"/>
</dbReference>
<keyword evidence="4" id="KW-0813">Transport</keyword>
<evidence type="ECO:0000259" key="7">
    <source>
        <dbReference type="PROSITE" id="PS51192"/>
    </source>
</evidence>
<evidence type="ECO:0000256" key="3">
    <source>
        <dbReference type="ARBA" id="ARBA00022519"/>
    </source>
</evidence>
<dbReference type="InterPro" id="IPR014001">
    <property type="entry name" value="Helicase_ATP-bd"/>
</dbReference>